<feature type="transmembrane region" description="Helical" evidence="1">
    <location>
        <begin position="67"/>
        <end position="88"/>
    </location>
</feature>
<evidence type="ECO:0000259" key="2">
    <source>
        <dbReference type="Pfam" id="PF20584"/>
    </source>
</evidence>
<feature type="transmembrane region" description="Helical" evidence="1">
    <location>
        <begin position="28"/>
        <end position="55"/>
    </location>
</feature>
<keyword evidence="1" id="KW-1133">Transmembrane helix</keyword>
<keyword evidence="4" id="KW-1185">Reference proteome</keyword>
<proteinExistence type="predicted"/>
<dbReference type="InterPro" id="IPR046714">
    <property type="entry name" value="DUF6787"/>
</dbReference>
<gene>
    <name evidence="3" type="ORF">J3Q64DRAFT_1349952</name>
</gene>
<protein>
    <recommendedName>
        <fullName evidence="2">DUF6787 domain-containing protein</fullName>
    </recommendedName>
</protein>
<keyword evidence="1" id="KW-0812">Transmembrane</keyword>
<keyword evidence="1" id="KW-0472">Membrane</keyword>
<dbReference type="Proteomes" id="UP001448207">
    <property type="component" value="Unassembled WGS sequence"/>
</dbReference>
<comment type="caution">
    <text evidence="3">The sequence shown here is derived from an EMBL/GenBank/DDBJ whole genome shotgun (WGS) entry which is preliminary data.</text>
</comment>
<evidence type="ECO:0000313" key="3">
    <source>
        <dbReference type="EMBL" id="KAL0076823.1"/>
    </source>
</evidence>
<reference evidence="3 4" key="1">
    <citation type="submission" date="2024-04" db="EMBL/GenBank/DDBJ databases">
        <title>Symmetric and asymmetric DNA N6-adenine methylation regulates different biological responses in Mucorales.</title>
        <authorList>
            <consortium name="Lawrence Berkeley National Laboratory"/>
            <person name="Lax C."/>
            <person name="Mondo S.J."/>
            <person name="Osorio-Concepcion M."/>
            <person name="Muszewska A."/>
            <person name="Corrochano-Luque M."/>
            <person name="Gutierrez G."/>
            <person name="Riley R."/>
            <person name="Lipzen A."/>
            <person name="Guo J."/>
            <person name="Hundley H."/>
            <person name="Amirebrahimi M."/>
            <person name="Ng V."/>
            <person name="Lorenzo-Gutierrez D."/>
            <person name="Binder U."/>
            <person name="Yang J."/>
            <person name="Song Y."/>
            <person name="Canovas D."/>
            <person name="Navarro E."/>
            <person name="Freitag M."/>
            <person name="Gabaldon T."/>
            <person name="Grigoriev I.V."/>
            <person name="Corrochano L.M."/>
            <person name="Nicolas F.E."/>
            <person name="Garre V."/>
        </authorList>
    </citation>
    <scope>NUCLEOTIDE SEQUENCE [LARGE SCALE GENOMIC DNA]</scope>
    <source>
        <strain evidence="3 4">L51</strain>
    </source>
</reference>
<accession>A0ABR3ALH0</accession>
<sequence>MDQGVSNDTEPLLPTPASQTVVKQRAWYWLWLVILWRILIFSITGSSSVVVTRFLVRRGLGLEPPYWFYYAVFFILELLVYTVMIVLIGSCLGQWRFFCTVAFRMWYYVLPPSLRHRIHSKLHPST</sequence>
<organism evidence="3 4">
    <name type="scientific">Phycomyces blakesleeanus</name>
    <dbReference type="NCBI Taxonomy" id="4837"/>
    <lineage>
        <taxon>Eukaryota</taxon>
        <taxon>Fungi</taxon>
        <taxon>Fungi incertae sedis</taxon>
        <taxon>Mucoromycota</taxon>
        <taxon>Mucoromycotina</taxon>
        <taxon>Mucoromycetes</taxon>
        <taxon>Mucorales</taxon>
        <taxon>Phycomycetaceae</taxon>
        <taxon>Phycomyces</taxon>
    </lineage>
</organism>
<dbReference type="Pfam" id="PF20584">
    <property type="entry name" value="DUF6787"/>
    <property type="match status" value="1"/>
</dbReference>
<dbReference type="EMBL" id="JBCLYO010000030">
    <property type="protein sequence ID" value="KAL0076823.1"/>
    <property type="molecule type" value="Genomic_DNA"/>
</dbReference>
<feature type="domain" description="DUF6787" evidence="2">
    <location>
        <begin position="38"/>
        <end position="107"/>
    </location>
</feature>
<evidence type="ECO:0000313" key="4">
    <source>
        <dbReference type="Proteomes" id="UP001448207"/>
    </source>
</evidence>
<name>A0ABR3ALH0_PHYBL</name>
<evidence type="ECO:0000256" key="1">
    <source>
        <dbReference type="SAM" id="Phobius"/>
    </source>
</evidence>